<dbReference type="Pfam" id="PF07542">
    <property type="entry name" value="ATP12"/>
    <property type="match status" value="1"/>
</dbReference>
<evidence type="ECO:0008006" key="6">
    <source>
        <dbReference type="Google" id="ProtNLM"/>
    </source>
</evidence>
<dbReference type="RefSeq" id="WP_252848713.1">
    <property type="nucleotide sequence ID" value="NZ_BAPW01000012.1"/>
</dbReference>
<dbReference type="InterPro" id="IPR011419">
    <property type="entry name" value="ATP12_ATP_synth-F1-assembly"/>
</dbReference>
<evidence type="ECO:0000313" key="4">
    <source>
        <dbReference type="EMBL" id="MCO6159242.1"/>
    </source>
</evidence>
<evidence type="ECO:0000256" key="1">
    <source>
        <dbReference type="ARBA" id="ARBA00008231"/>
    </source>
</evidence>
<dbReference type="InterPro" id="IPR023335">
    <property type="entry name" value="ATP12_ortho_dom_sf"/>
</dbReference>
<sequence length="242" mass="26193">MSQVIKRFWKEVQVAPVDDGGYAVELDGRAFRLPGGTPLVVTSLPLAEAIAEEWRAIPPAAGFRTSDLPMTQMAGTQLERIGNDRDQIIGGLLAYGESDLLCYRATGSLGREQDLLFDPVLEAFAQRHGVCPEVTRSLLPLVMTASLQQVFAKALERMDDSALTCASICAPATGSLILAIGLAEGWVDPVSALSMASVEERHQMAQWGEDEALMHEIEKSGNDIDVALRYLALCYGIETNQA</sequence>
<name>A0ABT1CEH1_9PROT</name>
<dbReference type="Gene3D" id="3.30.2180.10">
    <property type="entry name" value="ATP12-like"/>
    <property type="match status" value="1"/>
</dbReference>
<keyword evidence="5" id="KW-1185">Reference proteome</keyword>
<proteinExistence type="inferred from homology"/>
<comment type="caution">
    <text evidence="4">The sequence shown here is derived from an EMBL/GenBank/DDBJ whole genome shotgun (WGS) entry which is preliminary data.</text>
</comment>
<dbReference type="EMBL" id="JAMXQU010000002">
    <property type="protein sequence ID" value="MCO6159242.1"/>
    <property type="molecule type" value="Genomic_DNA"/>
</dbReference>
<accession>A0ABT1CEH1</accession>
<gene>
    <name evidence="4" type="ORF">NF685_04250</name>
</gene>
<dbReference type="SUPFAM" id="SSF160909">
    <property type="entry name" value="ATP12-like"/>
    <property type="match status" value="1"/>
</dbReference>
<evidence type="ECO:0000313" key="5">
    <source>
        <dbReference type="Proteomes" id="UP001523401"/>
    </source>
</evidence>
<dbReference type="PANTHER" id="PTHR21013">
    <property type="entry name" value="ATP SYNTHASE MITOCHONDRIAL F1 COMPLEX ASSEMBLY FACTOR 2/ATP12 PROTEIN, MITOCHONDRIAL PRECURSOR"/>
    <property type="match status" value="1"/>
</dbReference>
<protein>
    <recommendedName>
        <fullName evidence="6">ATP12 chaperone protein</fullName>
    </recommendedName>
</protein>
<reference evidence="4 5" key="1">
    <citation type="submission" date="2022-06" db="EMBL/GenBank/DDBJ databases">
        <title>Whole-genome of Asaia lannensis strain LMG 27011T.</title>
        <authorList>
            <person name="Sombolestani A."/>
        </authorList>
    </citation>
    <scope>NUCLEOTIDE SEQUENCE [LARGE SCALE GENOMIC DNA]</scope>
    <source>
        <strain evidence="4 5">NBRC 102526</strain>
    </source>
</reference>
<organism evidence="4 5">
    <name type="scientific">Asaia lannensis NBRC 102526</name>
    <dbReference type="NCBI Taxonomy" id="1307926"/>
    <lineage>
        <taxon>Bacteria</taxon>
        <taxon>Pseudomonadati</taxon>
        <taxon>Pseudomonadota</taxon>
        <taxon>Alphaproteobacteria</taxon>
        <taxon>Acetobacterales</taxon>
        <taxon>Acetobacteraceae</taxon>
        <taxon>Asaia</taxon>
    </lineage>
</organism>
<comment type="similarity">
    <text evidence="1">Belongs to the ATP12 family.</text>
</comment>
<evidence type="ECO:0000256" key="2">
    <source>
        <dbReference type="ARBA" id="ARBA00022946"/>
    </source>
</evidence>
<evidence type="ECO:0000256" key="3">
    <source>
        <dbReference type="ARBA" id="ARBA00023186"/>
    </source>
</evidence>
<dbReference type="InterPro" id="IPR042272">
    <property type="entry name" value="ATP12_ATP_synth-F1-assembly_N"/>
</dbReference>
<dbReference type="Proteomes" id="UP001523401">
    <property type="component" value="Unassembled WGS sequence"/>
</dbReference>
<dbReference type="Gene3D" id="1.10.3580.10">
    <property type="entry name" value="ATP12 ATPase"/>
    <property type="match status" value="1"/>
</dbReference>
<keyword evidence="2" id="KW-0809">Transit peptide</keyword>
<keyword evidence="3" id="KW-0143">Chaperone</keyword>
<dbReference type="PANTHER" id="PTHR21013:SF10">
    <property type="entry name" value="ATP SYNTHASE MITOCHONDRIAL F1 COMPLEX ASSEMBLY FACTOR 2"/>
    <property type="match status" value="1"/>
</dbReference>